<name>A0A7G9QML8_9SPHI</name>
<protein>
    <submittedName>
        <fullName evidence="14">SusC/RagA family TonB-linked outer membrane protein</fullName>
    </submittedName>
</protein>
<keyword evidence="7 10" id="KW-0472">Membrane</keyword>
<comment type="similarity">
    <text evidence="10 11">Belongs to the TonB-dependent receptor family.</text>
</comment>
<dbReference type="Pfam" id="PF13715">
    <property type="entry name" value="CarbopepD_reg_2"/>
    <property type="match status" value="1"/>
</dbReference>
<evidence type="ECO:0000256" key="2">
    <source>
        <dbReference type="ARBA" id="ARBA00022448"/>
    </source>
</evidence>
<evidence type="ECO:0000256" key="7">
    <source>
        <dbReference type="ARBA" id="ARBA00023136"/>
    </source>
</evidence>
<keyword evidence="3 10" id="KW-1134">Transmembrane beta strand</keyword>
<organism evidence="14 15">
    <name type="scientific">Pedobacter roseus</name>
    <dbReference type="NCBI Taxonomy" id="336820"/>
    <lineage>
        <taxon>Bacteria</taxon>
        <taxon>Pseudomonadati</taxon>
        <taxon>Bacteroidota</taxon>
        <taxon>Sphingobacteriia</taxon>
        <taxon>Sphingobacteriales</taxon>
        <taxon>Sphingobacteriaceae</taxon>
        <taxon>Pedobacter</taxon>
    </lineage>
</organism>
<dbReference type="InterPro" id="IPR023997">
    <property type="entry name" value="TonB-dep_OMP_SusC/RagA_CS"/>
</dbReference>
<sequence length="1205" mass="133652">MTNHYFRLVRSGCRYLLNWPSVFCFIVLLSINAKAQNTQYTFTQAPLNTVISQISAKTKYEFVYDAALVKKAKPINFTLNTADIKTIMDAVVKGQDFNYEISNNRTIILKIPKEDIADEYVLHGMVTDSLGSPLPGASVKIKNTNKYVLTDGNGHFNLNLSNQYNTLEISYIGYLSSTQGFDRNAALKVVTVRLSANASLLAEVVVNGFQTLPLERNAGAFSIVDQKKLNEQINPSILSALEGRVAGLAYDKNPYGLGADKQVIRGRGTFSISQTGVRTDPLIVIDGLPSETPLEEVNPYDIESVTVLKDAAASSIYGSRSANGVIILTTKKGNSPAKISLNTDFFIDTKPAFNSMHYASTSDILDLETDVYNKERARYTTTESMFAAYGTVANGSIKYYSPLYQLYRDRDAGKVTSDQVNQQLTSWRNADYYEQYRDNVWQNAFRQRYNLSFSSSSAKSNTYTSINLDNSAQKVIKNNDQKLNIYFKNTYNINKWLTTTLGFNGTYTKSVSTDASYDSYNVIQPRYASIINPDGSLVYADYVNLPDGIAGANVNGAMVAALKNNPQFRSYRFNILESLDEGQVNSTNIALRGFANIQAKLMEGLNLSSQLQVENTSAKSNQYYDVNSYKMRAAYNALIGYTPATNVYTYGLPTGGRYGQMESGNNSYTFRNQLSFDRTFDKGKHAISAIAGFEMRQTFSPRGIEDLRYGYDPITLTSTLINTQAASQTGLPSYIYGGSRTISVLGRTQTEIKHRNLSTYANAGYTYLNKYNITGSVRVDQADFFGVDPEYKNRPLCSVGTSWNASNEEFIQEQKWISLLKLRATYGVNGNQNSESSKYLTARRRSDNLFPSLQYIDVTALPNPKLRWEKTETYNGGVDYAFLSNRLRGSIDVYYKKSTDLIVTAELDPTVGVASRMINNGTLINRGIEFTLGGDWLRSGDLTLSATFILGFNRSRIGKVNSALSTAGNYISSPAIYYIEGSAYNTLYAYRYGGMVNGYPYFLDDNGKASIDFDTSGNPIISSIKSINNFASLVNMGSLTPTYTGSFSQRIAYKNFELGALLVFSGGNVIRSDVTNISAYDVTDENITQRFKNGNVPDVPRILVDYPEALINSASAINTMWQAADINVVKGDYIKLRNISLSYNLPKSMIGKFKLPSAKFTAQVSNLWYASAAGDDIDPESYSGITGTRTLENPKSFVFGLNLTF</sequence>
<evidence type="ECO:0000259" key="12">
    <source>
        <dbReference type="Pfam" id="PF00593"/>
    </source>
</evidence>
<dbReference type="AlphaFoldDB" id="A0A7G9QML8"/>
<dbReference type="InterPro" id="IPR036942">
    <property type="entry name" value="Beta-barrel_TonB_sf"/>
</dbReference>
<dbReference type="EMBL" id="CP060723">
    <property type="protein sequence ID" value="QNN44593.1"/>
    <property type="molecule type" value="Genomic_DNA"/>
</dbReference>
<dbReference type="InterPro" id="IPR000531">
    <property type="entry name" value="Beta-barrel_TonB"/>
</dbReference>
<evidence type="ECO:0000259" key="13">
    <source>
        <dbReference type="Pfam" id="PF07715"/>
    </source>
</evidence>
<keyword evidence="6 11" id="KW-0798">TonB box</keyword>
<dbReference type="GO" id="GO:0015344">
    <property type="term" value="F:siderophore uptake transmembrane transporter activity"/>
    <property type="evidence" value="ECO:0007669"/>
    <property type="project" value="TreeGrafter"/>
</dbReference>
<dbReference type="Proteomes" id="UP000515806">
    <property type="component" value="Chromosome"/>
</dbReference>
<evidence type="ECO:0000256" key="6">
    <source>
        <dbReference type="ARBA" id="ARBA00023077"/>
    </source>
</evidence>
<dbReference type="PANTHER" id="PTHR30069:SF29">
    <property type="entry name" value="HEMOGLOBIN AND HEMOGLOBIN-HAPTOGLOBIN-BINDING PROTEIN 1-RELATED"/>
    <property type="match status" value="1"/>
</dbReference>
<dbReference type="KEGG" id="proe:H9L23_11185"/>
<keyword evidence="5" id="KW-0732">Signal</keyword>
<dbReference type="PANTHER" id="PTHR30069">
    <property type="entry name" value="TONB-DEPENDENT OUTER MEMBRANE RECEPTOR"/>
    <property type="match status" value="1"/>
</dbReference>
<feature type="domain" description="TonB-dependent receptor plug" evidence="13">
    <location>
        <begin position="216"/>
        <end position="325"/>
    </location>
</feature>
<evidence type="ECO:0000256" key="9">
    <source>
        <dbReference type="ARBA" id="ARBA00023237"/>
    </source>
</evidence>
<keyword evidence="9 10" id="KW-0998">Cell outer membrane</keyword>
<dbReference type="InterPro" id="IPR037066">
    <property type="entry name" value="Plug_dom_sf"/>
</dbReference>
<dbReference type="InterPro" id="IPR039426">
    <property type="entry name" value="TonB-dep_rcpt-like"/>
</dbReference>
<dbReference type="NCBIfam" id="TIGR04057">
    <property type="entry name" value="SusC_RagA_signa"/>
    <property type="match status" value="1"/>
</dbReference>
<keyword evidence="15" id="KW-1185">Reference proteome</keyword>
<proteinExistence type="inferred from homology"/>
<dbReference type="Gene3D" id="2.60.40.1120">
    <property type="entry name" value="Carboxypeptidase-like, regulatory domain"/>
    <property type="match status" value="1"/>
</dbReference>
<keyword evidence="2 10" id="KW-0813">Transport</keyword>
<dbReference type="Gene3D" id="3.55.50.30">
    <property type="match status" value="1"/>
</dbReference>
<evidence type="ECO:0000313" key="15">
    <source>
        <dbReference type="Proteomes" id="UP000515806"/>
    </source>
</evidence>
<dbReference type="InterPro" id="IPR023996">
    <property type="entry name" value="TonB-dep_OMP_SusC/RagA"/>
</dbReference>
<keyword evidence="8" id="KW-0675">Receptor</keyword>
<dbReference type="NCBIfam" id="TIGR04056">
    <property type="entry name" value="OMP_RagA_SusC"/>
    <property type="match status" value="1"/>
</dbReference>
<dbReference type="Gene3D" id="2.170.130.10">
    <property type="entry name" value="TonB-dependent receptor, plug domain"/>
    <property type="match status" value="1"/>
</dbReference>
<dbReference type="Pfam" id="PF07715">
    <property type="entry name" value="Plug"/>
    <property type="match status" value="1"/>
</dbReference>
<feature type="domain" description="TonB-dependent receptor-like beta-barrel" evidence="12">
    <location>
        <begin position="610"/>
        <end position="1001"/>
    </location>
</feature>
<evidence type="ECO:0000256" key="10">
    <source>
        <dbReference type="PROSITE-ProRule" id="PRU01360"/>
    </source>
</evidence>
<dbReference type="Pfam" id="PF00593">
    <property type="entry name" value="TonB_dep_Rec_b-barrel"/>
    <property type="match status" value="1"/>
</dbReference>
<accession>A0A7G9QML8</accession>
<dbReference type="InterPro" id="IPR008969">
    <property type="entry name" value="CarboxyPept-like_regulatory"/>
</dbReference>
<evidence type="ECO:0000256" key="1">
    <source>
        <dbReference type="ARBA" id="ARBA00004571"/>
    </source>
</evidence>
<evidence type="ECO:0000256" key="3">
    <source>
        <dbReference type="ARBA" id="ARBA00022452"/>
    </source>
</evidence>
<dbReference type="Gene3D" id="2.40.170.20">
    <property type="entry name" value="TonB-dependent receptor, beta-barrel domain"/>
    <property type="match status" value="1"/>
</dbReference>
<dbReference type="SUPFAM" id="SSF56935">
    <property type="entry name" value="Porins"/>
    <property type="match status" value="1"/>
</dbReference>
<evidence type="ECO:0000313" key="14">
    <source>
        <dbReference type="EMBL" id="QNN44593.1"/>
    </source>
</evidence>
<dbReference type="PROSITE" id="PS52016">
    <property type="entry name" value="TONB_DEPENDENT_REC_3"/>
    <property type="match status" value="1"/>
</dbReference>
<evidence type="ECO:0000256" key="11">
    <source>
        <dbReference type="RuleBase" id="RU003357"/>
    </source>
</evidence>
<dbReference type="GO" id="GO:0044718">
    <property type="term" value="P:siderophore transmembrane transport"/>
    <property type="evidence" value="ECO:0007669"/>
    <property type="project" value="TreeGrafter"/>
</dbReference>
<dbReference type="InterPro" id="IPR012910">
    <property type="entry name" value="Plug_dom"/>
</dbReference>
<evidence type="ECO:0000256" key="4">
    <source>
        <dbReference type="ARBA" id="ARBA00022692"/>
    </source>
</evidence>
<reference evidence="14 15" key="1">
    <citation type="submission" date="2020-08" db="EMBL/GenBank/DDBJ databases">
        <title>Genome sequence of Pedobacter roseus KACC 11594T.</title>
        <authorList>
            <person name="Hyun D.-W."/>
            <person name="Bae J.-W."/>
        </authorList>
    </citation>
    <scope>NUCLEOTIDE SEQUENCE [LARGE SCALE GENOMIC DNA]</scope>
    <source>
        <strain evidence="14 15">KACC 11594</strain>
    </source>
</reference>
<dbReference type="GO" id="GO:0009279">
    <property type="term" value="C:cell outer membrane"/>
    <property type="evidence" value="ECO:0007669"/>
    <property type="project" value="UniProtKB-SubCell"/>
</dbReference>
<dbReference type="SUPFAM" id="SSF49464">
    <property type="entry name" value="Carboxypeptidase regulatory domain-like"/>
    <property type="match status" value="1"/>
</dbReference>
<gene>
    <name evidence="14" type="ORF">H9L23_11185</name>
</gene>
<comment type="subcellular location">
    <subcellularLocation>
        <location evidence="1 10">Cell outer membrane</location>
        <topology evidence="1 10">Multi-pass membrane protein</topology>
    </subcellularLocation>
</comment>
<evidence type="ECO:0000256" key="5">
    <source>
        <dbReference type="ARBA" id="ARBA00022729"/>
    </source>
</evidence>
<evidence type="ECO:0000256" key="8">
    <source>
        <dbReference type="ARBA" id="ARBA00023170"/>
    </source>
</evidence>
<keyword evidence="4 10" id="KW-0812">Transmembrane</keyword>